<organism evidence="1 2">
    <name type="scientific">Meloidogyne enterolobii</name>
    <name type="common">Root-knot nematode worm</name>
    <name type="synonym">Meloidogyne mayaguensis</name>
    <dbReference type="NCBI Taxonomy" id="390850"/>
    <lineage>
        <taxon>Eukaryota</taxon>
        <taxon>Metazoa</taxon>
        <taxon>Ecdysozoa</taxon>
        <taxon>Nematoda</taxon>
        <taxon>Chromadorea</taxon>
        <taxon>Rhabditida</taxon>
        <taxon>Tylenchina</taxon>
        <taxon>Tylenchomorpha</taxon>
        <taxon>Tylenchoidea</taxon>
        <taxon>Meloidogynidae</taxon>
        <taxon>Meloidogyninae</taxon>
        <taxon>Meloidogyne</taxon>
    </lineage>
</organism>
<accession>A0ACB1AF58</accession>
<dbReference type="Proteomes" id="UP001497535">
    <property type="component" value="Unassembled WGS sequence"/>
</dbReference>
<proteinExistence type="predicted"/>
<sequence>MGAFFTHEAVWLIVHCRNCGRKMDITCELSTSGKKMRWGYYRYYITRKESQELEPHLSYNRMKKVYDRMCQHYNLIGRNCSHWARQFYFLICLVGDV</sequence>
<keyword evidence="2" id="KW-1185">Reference proteome</keyword>
<evidence type="ECO:0000313" key="2">
    <source>
        <dbReference type="Proteomes" id="UP001497535"/>
    </source>
</evidence>
<gene>
    <name evidence="1" type="ORF">MENTE1834_LOCUS37932</name>
</gene>
<evidence type="ECO:0000313" key="1">
    <source>
        <dbReference type="EMBL" id="CAK5090162.1"/>
    </source>
</evidence>
<comment type="caution">
    <text evidence="1">The sequence shown here is derived from an EMBL/GenBank/DDBJ whole genome shotgun (WGS) entry which is preliminary data.</text>
</comment>
<protein>
    <submittedName>
        <fullName evidence="1">Uncharacterized protein</fullName>
    </submittedName>
</protein>
<name>A0ACB1AF58_MELEN</name>
<dbReference type="EMBL" id="CAVMJV010000081">
    <property type="protein sequence ID" value="CAK5090162.1"/>
    <property type="molecule type" value="Genomic_DNA"/>
</dbReference>
<reference evidence="1" key="1">
    <citation type="submission" date="2023-11" db="EMBL/GenBank/DDBJ databases">
        <authorList>
            <person name="Poullet M."/>
        </authorList>
    </citation>
    <scope>NUCLEOTIDE SEQUENCE</scope>
    <source>
        <strain evidence="1">E1834</strain>
    </source>
</reference>